<gene>
    <name evidence="3" type="ORF">IEO70_10860</name>
</gene>
<dbReference type="EMBL" id="JACXSI010000023">
    <property type="protein sequence ID" value="MBD3108864.1"/>
    <property type="molecule type" value="Genomic_DNA"/>
</dbReference>
<dbReference type="Gene3D" id="3.10.570.10">
    <property type="entry name" value="sex pheromone staph- cam373 precursor domain"/>
    <property type="match status" value="1"/>
</dbReference>
<evidence type="ECO:0000256" key="1">
    <source>
        <dbReference type="SAM" id="MobiDB-lite"/>
    </source>
</evidence>
<evidence type="ECO:0000313" key="4">
    <source>
        <dbReference type="Proteomes" id="UP000602076"/>
    </source>
</evidence>
<reference evidence="3" key="1">
    <citation type="submission" date="2020-09" db="EMBL/GenBank/DDBJ databases">
        <title>Bacillus faecalis sp. nov., a moderately halophilic bacterium isolated from cow faeces.</title>
        <authorList>
            <person name="Jiang L."/>
            <person name="Lee J."/>
        </authorList>
    </citation>
    <scope>NUCLEOTIDE SEQUENCE</scope>
    <source>
        <strain evidence="3">AGMB 02131</strain>
    </source>
</reference>
<sequence>MKKLSFLGVGLMLLLAGCAPNLDGEETTEEAKDESAKAIIPKYQISDNYYRTILPFEPSAARGQVVSNLNTRYDMTEMEMGLMRIAQEDFSTDTYLFKEGQFLDSDTVKSWLQREYTEEQLKEQQKKQEQKKGKKIDAIDNLGLNPSDPGTGDIDERNQKYPLYLAHILEHNYMVKKSDDTVSLGGVVIGLALNSVHYYQKEAYGATYETEISEKEMMEEGKKIADKVLQRLRGMKGLEEVPITIALFKQESNKSVVPGHFVSYTNVGKGKNAVSNWKDLNEEYMLFPSEEAKDEHRDDNTAFLNFKHDVEEYFPNFNGVIGRGFYIDDQLQELKIDIPIQFYGKTEAIGFTQYVTGLVMEHFPEYISVEVSISSVYGQESLIVRKANATEPIVHMYQ</sequence>
<keyword evidence="4" id="KW-1185">Reference proteome</keyword>
<organism evidence="3 4">
    <name type="scientific">Peribacillus faecalis</name>
    <dbReference type="NCBI Taxonomy" id="2772559"/>
    <lineage>
        <taxon>Bacteria</taxon>
        <taxon>Bacillati</taxon>
        <taxon>Bacillota</taxon>
        <taxon>Bacilli</taxon>
        <taxon>Bacillales</taxon>
        <taxon>Bacillaceae</taxon>
        <taxon>Peribacillus</taxon>
    </lineage>
</organism>
<comment type="caution">
    <text evidence="3">The sequence shown here is derived from an EMBL/GenBank/DDBJ whole genome shotgun (WGS) entry which is preliminary data.</text>
</comment>
<dbReference type="Proteomes" id="UP000602076">
    <property type="component" value="Unassembled WGS sequence"/>
</dbReference>
<name>A0A927HBD1_9BACI</name>
<dbReference type="AlphaFoldDB" id="A0A927HBD1"/>
<accession>A0A927HBD1</accession>
<feature type="chain" id="PRO_5039314855" evidence="2">
    <location>
        <begin position="22"/>
        <end position="398"/>
    </location>
</feature>
<evidence type="ECO:0000313" key="3">
    <source>
        <dbReference type="EMBL" id="MBD3108864.1"/>
    </source>
</evidence>
<protein>
    <submittedName>
        <fullName evidence="3">CamS family sex pheromone protein</fullName>
    </submittedName>
</protein>
<dbReference type="PROSITE" id="PS51257">
    <property type="entry name" value="PROKAR_LIPOPROTEIN"/>
    <property type="match status" value="1"/>
</dbReference>
<dbReference type="InterPro" id="IPR011426">
    <property type="entry name" value="CamS"/>
</dbReference>
<feature type="signal peptide" evidence="2">
    <location>
        <begin position="1"/>
        <end position="21"/>
    </location>
</feature>
<feature type="compositionally biased region" description="Basic and acidic residues" evidence="1">
    <location>
        <begin position="122"/>
        <end position="138"/>
    </location>
</feature>
<dbReference type="RefSeq" id="WP_190998388.1">
    <property type="nucleotide sequence ID" value="NZ_JACXSI010000023.1"/>
</dbReference>
<dbReference type="CDD" id="cd13441">
    <property type="entry name" value="CamS_repeat_1"/>
    <property type="match status" value="1"/>
</dbReference>
<dbReference type="PIRSF" id="PIRSF012509">
    <property type="entry name" value="CamS"/>
    <property type="match status" value="1"/>
</dbReference>
<feature type="region of interest" description="Disordered" evidence="1">
    <location>
        <begin position="122"/>
        <end position="154"/>
    </location>
</feature>
<dbReference type="CDD" id="cd13440">
    <property type="entry name" value="CamS_repeat_2"/>
    <property type="match status" value="1"/>
</dbReference>
<dbReference type="Pfam" id="PF07537">
    <property type="entry name" value="CamS"/>
    <property type="match status" value="1"/>
</dbReference>
<evidence type="ECO:0000256" key="2">
    <source>
        <dbReference type="SAM" id="SignalP"/>
    </source>
</evidence>
<proteinExistence type="predicted"/>
<keyword evidence="2" id="KW-0732">Signal</keyword>